<keyword evidence="2" id="KW-1185">Reference proteome</keyword>
<sequence>MAVCASLEANSQYQTILVRCIAIGRTTNPVLWRSTLSISRFVACTSMLTATILQRDGCDSIDSIMASIQTVPIFTSSLSPLNFPLTCQCAHGSLDLGPHTQLANSRSSRCMPSTPHGTGRCRWRRWRRVSRRRAGRQRAEDEHGADVVRRHHRALHRRSAPSCCTRRCITCRGGPSSLRVSRHRRTRRRWTGRTVLRRDRRAPLDACVVTAMSPSRAHMPHRGRVEGLRHATERRAIVRAGRTRTPLRLLLFAGHRVRQC</sequence>
<accession>A0A165AWZ1</accession>
<organism evidence="1 2">
    <name type="scientific">Laetiporus sulphureus 93-53</name>
    <dbReference type="NCBI Taxonomy" id="1314785"/>
    <lineage>
        <taxon>Eukaryota</taxon>
        <taxon>Fungi</taxon>
        <taxon>Dikarya</taxon>
        <taxon>Basidiomycota</taxon>
        <taxon>Agaricomycotina</taxon>
        <taxon>Agaricomycetes</taxon>
        <taxon>Polyporales</taxon>
        <taxon>Laetiporus</taxon>
    </lineage>
</organism>
<name>A0A165AWZ1_9APHY</name>
<dbReference type="GeneID" id="63823778"/>
<dbReference type="RefSeq" id="XP_040757553.1">
    <property type="nucleotide sequence ID" value="XM_040906749.1"/>
</dbReference>
<dbReference type="InParanoid" id="A0A165AWZ1"/>
<reference evidence="1 2" key="1">
    <citation type="journal article" date="2016" name="Mol. Biol. Evol.">
        <title>Comparative Genomics of Early-Diverging Mushroom-Forming Fungi Provides Insights into the Origins of Lignocellulose Decay Capabilities.</title>
        <authorList>
            <person name="Nagy L.G."/>
            <person name="Riley R."/>
            <person name="Tritt A."/>
            <person name="Adam C."/>
            <person name="Daum C."/>
            <person name="Floudas D."/>
            <person name="Sun H."/>
            <person name="Yadav J.S."/>
            <person name="Pangilinan J."/>
            <person name="Larsson K.H."/>
            <person name="Matsuura K."/>
            <person name="Barry K."/>
            <person name="Labutti K."/>
            <person name="Kuo R."/>
            <person name="Ohm R.A."/>
            <person name="Bhattacharya S.S."/>
            <person name="Shirouzu T."/>
            <person name="Yoshinaga Y."/>
            <person name="Martin F.M."/>
            <person name="Grigoriev I.V."/>
            <person name="Hibbett D.S."/>
        </authorList>
    </citation>
    <scope>NUCLEOTIDE SEQUENCE [LARGE SCALE GENOMIC DNA]</scope>
    <source>
        <strain evidence="1 2">93-53</strain>
    </source>
</reference>
<gene>
    <name evidence="1" type="ORF">LAESUDRAFT_71025</name>
</gene>
<evidence type="ECO:0000313" key="2">
    <source>
        <dbReference type="Proteomes" id="UP000076871"/>
    </source>
</evidence>
<evidence type="ECO:0000313" key="1">
    <source>
        <dbReference type="EMBL" id="KZS99812.1"/>
    </source>
</evidence>
<dbReference type="Proteomes" id="UP000076871">
    <property type="component" value="Unassembled WGS sequence"/>
</dbReference>
<dbReference type="EMBL" id="KV427714">
    <property type="protein sequence ID" value="KZS99812.1"/>
    <property type="molecule type" value="Genomic_DNA"/>
</dbReference>
<protein>
    <submittedName>
        <fullName evidence="1">Uncharacterized protein</fullName>
    </submittedName>
</protein>
<proteinExistence type="predicted"/>
<dbReference type="AlphaFoldDB" id="A0A165AWZ1"/>